<keyword evidence="9" id="KW-0234">DNA repair</keyword>
<dbReference type="InterPro" id="IPR020084">
    <property type="entry name" value="NUDIX_hydrolase_CS"/>
</dbReference>
<dbReference type="InterPro" id="IPR047127">
    <property type="entry name" value="MutT-like"/>
</dbReference>
<gene>
    <name evidence="18" type="primary">nudG</name>
    <name evidence="18" type="ORF">NCTC10295_02280</name>
</gene>
<evidence type="ECO:0000256" key="8">
    <source>
        <dbReference type="ARBA" id="ARBA00022842"/>
    </source>
</evidence>
<evidence type="ECO:0000313" key="18">
    <source>
        <dbReference type="EMBL" id="STZ77462.1"/>
    </source>
</evidence>
<evidence type="ECO:0000256" key="10">
    <source>
        <dbReference type="ARBA" id="ARBA00035861"/>
    </source>
</evidence>
<evidence type="ECO:0000256" key="3">
    <source>
        <dbReference type="ARBA" id="ARBA00022457"/>
    </source>
</evidence>
<evidence type="ECO:0000256" key="12">
    <source>
        <dbReference type="ARBA" id="ARBA00038905"/>
    </source>
</evidence>
<dbReference type="EC" id="3.6.1.55" evidence="12"/>
<dbReference type="CDD" id="cd03425">
    <property type="entry name" value="NUDIX_MutT_NudA_like"/>
    <property type="match status" value="1"/>
</dbReference>
<dbReference type="GO" id="GO:0044716">
    <property type="term" value="F:8-oxo-GDP phosphatase activity"/>
    <property type="evidence" value="ECO:0007669"/>
    <property type="project" value="TreeGrafter"/>
</dbReference>
<keyword evidence="5" id="KW-0479">Metal-binding</keyword>
<keyword evidence="3" id="KW-0515">Mutator protein</keyword>
<evidence type="ECO:0000256" key="13">
    <source>
        <dbReference type="ARBA" id="ARBA00040794"/>
    </source>
</evidence>
<dbReference type="EMBL" id="UGQS01000002">
    <property type="protein sequence ID" value="STZ77462.1"/>
    <property type="molecule type" value="Genomic_DNA"/>
</dbReference>
<dbReference type="Proteomes" id="UP000254651">
    <property type="component" value="Unassembled WGS sequence"/>
</dbReference>
<reference evidence="18 19" key="1">
    <citation type="submission" date="2018-06" db="EMBL/GenBank/DDBJ databases">
        <authorList>
            <consortium name="Pathogen Informatics"/>
            <person name="Doyle S."/>
        </authorList>
    </citation>
    <scope>NUCLEOTIDE SEQUENCE [LARGE SCALE GENOMIC DNA]</scope>
    <source>
        <strain evidence="18 19">NCTC10295</strain>
    </source>
</reference>
<dbReference type="GO" id="GO:0008413">
    <property type="term" value="F:8-oxo-7,8-dihydroguanosine triphosphate pyrophosphatase activity"/>
    <property type="evidence" value="ECO:0007669"/>
    <property type="project" value="TreeGrafter"/>
</dbReference>
<evidence type="ECO:0000256" key="4">
    <source>
        <dbReference type="ARBA" id="ARBA00022705"/>
    </source>
</evidence>
<dbReference type="Pfam" id="PF00293">
    <property type="entry name" value="NUDIX"/>
    <property type="match status" value="1"/>
</dbReference>
<dbReference type="InterPro" id="IPR015797">
    <property type="entry name" value="NUDIX_hydrolase-like_dom_sf"/>
</dbReference>
<evidence type="ECO:0000259" key="17">
    <source>
        <dbReference type="PROSITE" id="PS51462"/>
    </source>
</evidence>
<keyword evidence="6" id="KW-0227">DNA damage</keyword>
<evidence type="ECO:0000256" key="16">
    <source>
        <dbReference type="ARBA" id="ARBA00042798"/>
    </source>
</evidence>
<evidence type="ECO:0000256" key="6">
    <source>
        <dbReference type="ARBA" id="ARBA00022763"/>
    </source>
</evidence>
<dbReference type="GO" id="GO:0035539">
    <property type="term" value="F:8-oxo-7,8-dihydrodeoxyguanosine triphosphate pyrophosphatase activity"/>
    <property type="evidence" value="ECO:0007669"/>
    <property type="project" value="UniProtKB-EC"/>
</dbReference>
<accession>A0A378ULV6</accession>
<protein>
    <recommendedName>
        <fullName evidence="13">8-oxo-dGTP diphosphatase</fullName>
        <ecNumber evidence="12">3.6.1.55</ecNumber>
    </recommendedName>
    <alternativeName>
        <fullName evidence="16">7,8-dihydro-8-oxoguanine-triphosphatase</fullName>
    </alternativeName>
    <alternativeName>
        <fullName evidence="15">Mutator protein MutT</fullName>
    </alternativeName>
    <alternativeName>
        <fullName evidence="14">dGTP pyrophosphohydrolase</fullName>
    </alternativeName>
</protein>
<evidence type="ECO:0000256" key="14">
    <source>
        <dbReference type="ARBA" id="ARBA00041592"/>
    </source>
</evidence>
<proteinExistence type="inferred from homology"/>
<dbReference type="SUPFAM" id="SSF55811">
    <property type="entry name" value="Nudix"/>
    <property type="match status" value="1"/>
</dbReference>
<comment type="catalytic activity">
    <reaction evidence="10">
        <text>8-oxo-dGTP + H2O = 8-oxo-dGMP + diphosphate + H(+)</text>
        <dbReference type="Rhea" id="RHEA:31575"/>
        <dbReference type="ChEBI" id="CHEBI:15377"/>
        <dbReference type="ChEBI" id="CHEBI:15378"/>
        <dbReference type="ChEBI" id="CHEBI:33019"/>
        <dbReference type="ChEBI" id="CHEBI:63224"/>
        <dbReference type="ChEBI" id="CHEBI:77896"/>
        <dbReference type="EC" id="3.6.1.55"/>
    </reaction>
</comment>
<dbReference type="GO" id="GO:0044715">
    <property type="term" value="F:8-oxo-dGDP phosphatase activity"/>
    <property type="evidence" value="ECO:0007669"/>
    <property type="project" value="TreeGrafter"/>
</dbReference>
<dbReference type="GO" id="GO:0046872">
    <property type="term" value="F:metal ion binding"/>
    <property type="evidence" value="ECO:0007669"/>
    <property type="project" value="UniProtKB-KW"/>
</dbReference>
<comment type="cofactor">
    <cofactor evidence="1">
        <name>Mg(2+)</name>
        <dbReference type="ChEBI" id="CHEBI:18420"/>
    </cofactor>
</comment>
<dbReference type="AlphaFoldDB" id="A0A378ULV6"/>
<evidence type="ECO:0000256" key="1">
    <source>
        <dbReference type="ARBA" id="ARBA00001946"/>
    </source>
</evidence>
<dbReference type="Gene3D" id="3.90.79.10">
    <property type="entry name" value="Nucleoside Triphosphate Pyrophosphohydrolase"/>
    <property type="match status" value="1"/>
</dbReference>
<keyword evidence="19" id="KW-1185">Reference proteome</keyword>
<evidence type="ECO:0000256" key="11">
    <source>
        <dbReference type="ARBA" id="ARBA00036904"/>
    </source>
</evidence>
<name>A0A378ULV6_BERDE</name>
<sequence>MNTTDSRPLVHVVAGIVLNRRGEYLLSSRPEGKPYAGYWEFAGGKVEAGESDLQALKREFAEELGIDILRATPWLTKVHAYEHAHVHLRFLWVEADDWTGDIQAKEGQTWSWQKAGDFTVAPMLPANGSLLKALSVPRRLCGSLSSGLSGENAAGSYRVVPHHLAEPQHRNILIDADTLAAAGKMPAADSVWAVIRRAAQWHGIQDADVAVWQVGSREAAEAALARLQQGVSLPLVIAAAPEYLAQYQARWLAAGAHALLADSPTECA</sequence>
<keyword evidence="8" id="KW-0460">Magnesium</keyword>
<keyword evidence="4" id="KW-0235">DNA replication</keyword>
<dbReference type="GO" id="GO:0006281">
    <property type="term" value="P:DNA repair"/>
    <property type="evidence" value="ECO:0007669"/>
    <property type="project" value="UniProtKB-KW"/>
</dbReference>
<dbReference type="PANTHER" id="PTHR47707">
    <property type="entry name" value="8-OXO-DGTP DIPHOSPHATASE"/>
    <property type="match status" value="1"/>
</dbReference>
<comment type="catalytic activity">
    <reaction evidence="11">
        <text>8-oxo-GTP + H2O = 8-oxo-GMP + diphosphate + H(+)</text>
        <dbReference type="Rhea" id="RHEA:67616"/>
        <dbReference type="ChEBI" id="CHEBI:15377"/>
        <dbReference type="ChEBI" id="CHEBI:15378"/>
        <dbReference type="ChEBI" id="CHEBI:33019"/>
        <dbReference type="ChEBI" id="CHEBI:143553"/>
        <dbReference type="ChEBI" id="CHEBI:145694"/>
    </reaction>
</comment>
<feature type="domain" description="Nudix hydrolase" evidence="17">
    <location>
        <begin position="8"/>
        <end position="138"/>
    </location>
</feature>
<evidence type="ECO:0000256" key="9">
    <source>
        <dbReference type="ARBA" id="ARBA00023204"/>
    </source>
</evidence>
<dbReference type="RefSeq" id="WP_066077626.1">
    <property type="nucleotide sequence ID" value="NZ_CP181246.1"/>
</dbReference>
<evidence type="ECO:0000256" key="5">
    <source>
        <dbReference type="ARBA" id="ARBA00022723"/>
    </source>
</evidence>
<evidence type="ECO:0000256" key="7">
    <source>
        <dbReference type="ARBA" id="ARBA00022801"/>
    </source>
</evidence>
<dbReference type="InterPro" id="IPR000086">
    <property type="entry name" value="NUDIX_hydrolase_dom"/>
</dbReference>
<evidence type="ECO:0000313" key="19">
    <source>
        <dbReference type="Proteomes" id="UP000254651"/>
    </source>
</evidence>
<evidence type="ECO:0000256" key="2">
    <source>
        <dbReference type="ARBA" id="ARBA00005582"/>
    </source>
</evidence>
<dbReference type="GO" id="GO:0006260">
    <property type="term" value="P:DNA replication"/>
    <property type="evidence" value="ECO:0007669"/>
    <property type="project" value="UniProtKB-KW"/>
</dbReference>
<dbReference type="PROSITE" id="PS00893">
    <property type="entry name" value="NUDIX_BOX"/>
    <property type="match status" value="1"/>
</dbReference>
<organism evidence="18 19">
    <name type="scientific">Bergeriella denitrificans</name>
    <name type="common">Neisseria denitrificans</name>
    <dbReference type="NCBI Taxonomy" id="494"/>
    <lineage>
        <taxon>Bacteria</taxon>
        <taxon>Pseudomonadati</taxon>
        <taxon>Pseudomonadota</taxon>
        <taxon>Betaproteobacteria</taxon>
        <taxon>Neisseriales</taxon>
        <taxon>Neisseriaceae</taxon>
        <taxon>Bergeriella</taxon>
    </lineage>
</organism>
<dbReference type="PROSITE" id="PS51462">
    <property type="entry name" value="NUDIX"/>
    <property type="match status" value="1"/>
</dbReference>
<dbReference type="PANTHER" id="PTHR47707:SF1">
    <property type="entry name" value="NUDIX HYDROLASE FAMILY PROTEIN"/>
    <property type="match status" value="1"/>
</dbReference>
<evidence type="ECO:0000256" key="15">
    <source>
        <dbReference type="ARBA" id="ARBA00041979"/>
    </source>
</evidence>
<comment type="similarity">
    <text evidence="2">Belongs to the Nudix hydrolase family.</text>
</comment>
<keyword evidence="7 18" id="KW-0378">Hydrolase</keyword>